<keyword evidence="2" id="KW-0482">Metalloprotease</keyword>
<keyword evidence="2" id="KW-0645">Protease</keyword>
<evidence type="ECO:0000313" key="5">
    <source>
        <dbReference type="WBParaSite" id="PTRK_0001478700.1"/>
    </source>
</evidence>
<keyword evidence="4" id="KW-1185">Reference proteome</keyword>
<accession>A0A0N5A0B1</accession>
<reference evidence="5" key="1">
    <citation type="submission" date="2017-02" db="UniProtKB">
        <authorList>
            <consortium name="WormBaseParasite"/>
        </authorList>
    </citation>
    <scope>IDENTIFICATION</scope>
</reference>
<sequence>MDIFDETRQSALVTNKIKWAMKSKVHKIYPWNGPIKYFIPNSFKHSFAGIENAIYEIQNHTCIRFERQMNVITNGPGINFEKGLYCQNKKIGEKQFNTSQKIILTNNCATKKVIVQGFLHEALGQLSPVLRHDRDLYVKMNLDNMVPQFRDIFKQKFLPILNYTGTYDYESITHYSPMYFSINKIRKTIIPIGRYKKYLENMISRIDEASFNDYKLLNKYYCQNSCKQNLEKKCKNSGYQDPTNCKICVCPRGLTAPDCSVINYNFNVKCGHLKIYPSNHLKHFVKSDVSYCLYHLSVPFGKHIFIRFPGFKGIFRKKECSLKNSIEVKYKGLGEPGICLCYNENFGDPEIVSEGNVMLVIYNFAYYETYVHFEYMMLEKNRL</sequence>
<keyword evidence="2" id="KW-0378">Hydrolase</keyword>
<proteinExistence type="predicted"/>
<feature type="disulfide bond" evidence="1">
    <location>
        <begin position="86"/>
        <end position="108"/>
    </location>
</feature>
<evidence type="ECO:0000256" key="1">
    <source>
        <dbReference type="PROSITE-ProRule" id="PRU01211"/>
    </source>
</evidence>
<feature type="domain" description="Peptidase M12A" evidence="3">
    <location>
        <begin position="19"/>
        <end position="223"/>
    </location>
</feature>
<keyword evidence="1" id="KW-1015">Disulfide bond</keyword>
<dbReference type="Gene3D" id="3.40.390.10">
    <property type="entry name" value="Collagenase (Catalytic Domain)"/>
    <property type="match status" value="1"/>
</dbReference>
<organism evidence="4 5">
    <name type="scientific">Parastrongyloides trichosuri</name>
    <name type="common">Possum-specific nematode worm</name>
    <dbReference type="NCBI Taxonomy" id="131310"/>
    <lineage>
        <taxon>Eukaryota</taxon>
        <taxon>Metazoa</taxon>
        <taxon>Ecdysozoa</taxon>
        <taxon>Nematoda</taxon>
        <taxon>Chromadorea</taxon>
        <taxon>Rhabditida</taxon>
        <taxon>Tylenchina</taxon>
        <taxon>Panagrolaimomorpha</taxon>
        <taxon>Strongyloidoidea</taxon>
        <taxon>Strongyloididae</taxon>
        <taxon>Parastrongyloides</taxon>
    </lineage>
</organism>
<protein>
    <recommendedName>
        <fullName evidence="2">Metalloendopeptidase</fullName>
        <ecNumber evidence="2">3.4.24.-</ecNumber>
    </recommendedName>
</protein>
<evidence type="ECO:0000313" key="4">
    <source>
        <dbReference type="Proteomes" id="UP000038045"/>
    </source>
</evidence>
<dbReference type="PANTHER" id="PTHR10127:SF802">
    <property type="entry name" value="ZINC METALLOPROTEINASE NAS-10"/>
    <property type="match status" value="1"/>
</dbReference>
<comment type="caution">
    <text evidence="1">Lacks conserved residue(s) required for the propagation of feature annotation.</text>
</comment>
<evidence type="ECO:0000256" key="2">
    <source>
        <dbReference type="RuleBase" id="RU361183"/>
    </source>
</evidence>
<dbReference type="GO" id="GO:0006508">
    <property type="term" value="P:proteolysis"/>
    <property type="evidence" value="ECO:0007669"/>
    <property type="project" value="UniProtKB-KW"/>
</dbReference>
<dbReference type="EC" id="3.4.24.-" evidence="2"/>
<dbReference type="PRINTS" id="PR00480">
    <property type="entry name" value="ASTACIN"/>
</dbReference>
<dbReference type="GO" id="GO:0004222">
    <property type="term" value="F:metalloendopeptidase activity"/>
    <property type="evidence" value="ECO:0007669"/>
    <property type="project" value="UniProtKB-UniRule"/>
</dbReference>
<dbReference type="Pfam" id="PF01400">
    <property type="entry name" value="Astacin"/>
    <property type="match status" value="1"/>
</dbReference>
<dbReference type="WBParaSite" id="PTRK_0001478700.1">
    <property type="protein sequence ID" value="PTRK_0001478700.1"/>
    <property type="gene ID" value="PTRK_0001478700"/>
</dbReference>
<dbReference type="Proteomes" id="UP000038045">
    <property type="component" value="Unplaced"/>
</dbReference>
<comment type="cofactor">
    <cofactor evidence="2">
        <name>Zn(2+)</name>
        <dbReference type="ChEBI" id="CHEBI:29105"/>
    </cofactor>
    <text evidence="2">Binds 1 zinc ion per subunit.</text>
</comment>
<dbReference type="GO" id="GO:0046872">
    <property type="term" value="F:metal ion binding"/>
    <property type="evidence" value="ECO:0007669"/>
    <property type="project" value="UniProtKB-KW"/>
</dbReference>
<dbReference type="PROSITE" id="PS51864">
    <property type="entry name" value="ASTACIN"/>
    <property type="match status" value="1"/>
</dbReference>
<dbReference type="InterPro" id="IPR001506">
    <property type="entry name" value="Peptidase_M12A"/>
</dbReference>
<evidence type="ECO:0000259" key="3">
    <source>
        <dbReference type="PROSITE" id="PS51864"/>
    </source>
</evidence>
<keyword evidence="2" id="KW-0862">Zinc</keyword>
<dbReference type="SUPFAM" id="SSF55486">
    <property type="entry name" value="Metalloproteases ('zincins'), catalytic domain"/>
    <property type="match status" value="1"/>
</dbReference>
<dbReference type="PANTHER" id="PTHR10127">
    <property type="entry name" value="DISCOIDIN, CUB, EGF, LAMININ , AND ZINC METALLOPROTEASE DOMAIN CONTAINING"/>
    <property type="match status" value="1"/>
</dbReference>
<name>A0A0N5A0B1_PARTI</name>
<keyword evidence="2" id="KW-0479">Metal-binding</keyword>
<dbReference type="AlphaFoldDB" id="A0A0N5A0B1"/>
<dbReference type="InterPro" id="IPR024079">
    <property type="entry name" value="MetalloPept_cat_dom_sf"/>
</dbReference>